<evidence type="ECO:0000256" key="1">
    <source>
        <dbReference type="SAM" id="MobiDB-lite"/>
    </source>
</evidence>
<dbReference type="Proteomes" id="UP000287033">
    <property type="component" value="Unassembled WGS sequence"/>
</dbReference>
<feature type="transmembrane region" description="Helical" evidence="2">
    <location>
        <begin position="82"/>
        <end position="101"/>
    </location>
</feature>
<keyword evidence="2" id="KW-1133">Transmembrane helix</keyword>
<gene>
    <name evidence="3" type="ORF">chiPu_0022363</name>
</gene>
<feature type="region of interest" description="Disordered" evidence="1">
    <location>
        <begin position="47"/>
        <end position="73"/>
    </location>
</feature>
<dbReference type="STRING" id="137246.A0A401RJW6"/>
<accession>A0A401RJW6</accession>
<dbReference type="EMBL" id="BEZZ01007301">
    <property type="protein sequence ID" value="GCC18419.1"/>
    <property type="molecule type" value="Genomic_DNA"/>
</dbReference>
<protein>
    <submittedName>
        <fullName evidence="3">Uncharacterized protein</fullName>
    </submittedName>
</protein>
<evidence type="ECO:0000256" key="2">
    <source>
        <dbReference type="SAM" id="Phobius"/>
    </source>
</evidence>
<dbReference type="CDD" id="cd21705">
    <property type="entry name" value="JMTM_Notch4"/>
    <property type="match status" value="1"/>
</dbReference>
<feature type="compositionally biased region" description="Polar residues" evidence="1">
    <location>
        <begin position="47"/>
        <end position="56"/>
    </location>
</feature>
<keyword evidence="2" id="KW-0812">Transmembrane</keyword>
<feature type="region of interest" description="Disordered" evidence="1">
    <location>
        <begin position="112"/>
        <end position="169"/>
    </location>
</feature>
<keyword evidence="4" id="KW-1185">Reference proteome</keyword>
<evidence type="ECO:0000313" key="3">
    <source>
        <dbReference type="EMBL" id="GCC18419.1"/>
    </source>
</evidence>
<comment type="caution">
    <text evidence="3">The sequence shown here is derived from an EMBL/GenBank/DDBJ whole genome shotgun (WGS) entry which is preliminary data.</text>
</comment>
<name>A0A401RJW6_CHIPU</name>
<dbReference type="AlphaFoldDB" id="A0A401RJW6"/>
<feature type="non-terminal residue" evidence="3">
    <location>
        <position position="169"/>
    </location>
</feature>
<proteinExistence type="predicted"/>
<reference evidence="3 4" key="1">
    <citation type="journal article" date="2018" name="Nat. Ecol. Evol.">
        <title>Shark genomes provide insights into elasmobranch evolution and the origin of vertebrates.</title>
        <authorList>
            <person name="Hara Y"/>
            <person name="Yamaguchi K"/>
            <person name="Onimaru K"/>
            <person name="Kadota M"/>
            <person name="Koyanagi M"/>
            <person name="Keeley SD"/>
            <person name="Tatsumi K"/>
            <person name="Tanaka K"/>
            <person name="Motone F"/>
            <person name="Kageyama Y"/>
            <person name="Nozu R"/>
            <person name="Adachi N"/>
            <person name="Nishimura O"/>
            <person name="Nakagawa R"/>
            <person name="Tanegashima C"/>
            <person name="Kiyatake I"/>
            <person name="Matsumoto R"/>
            <person name="Murakumo K"/>
            <person name="Nishida K"/>
            <person name="Terakita A"/>
            <person name="Kuratani S"/>
            <person name="Sato K"/>
            <person name="Hyodo S Kuraku.S."/>
        </authorList>
    </citation>
    <scope>NUCLEOTIDE SEQUENCE [LARGE SCALE GENOMIC DNA]</scope>
</reference>
<feature type="compositionally biased region" description="Pro residues" evidence="1">
    <location>
        <begin position="57"/>
        <end position="67"/>
    </location>
</feature>
<evidence type="ECO:0000313" key="4">
    <source>
        <dbReference type="Proteomes" id="UP000287033"/>
    </source>
</evidence>
<dbReference type="OrthoDB" id="20872at2759"/>
<organism evidence="3 4">
    <name type="scientific">Chiloscyllium punctatum</name>
    <name type="common">Brownbanded bambooshark</name>
    <name type="synonym">Hemiscyllium punctatum</name>
    <dbReference type="NCBI Taxonomy" id="137246"/>
    <lineage>
        <taxon>Eukaryota</taxon>
        <taxon>Metazoa</taxon>
        <taxon>Chordata</taxon>
        <taxon>Craniata</taxon>
        <taxon>Vertebrata</taxon>
        <taxon>Chondrichthyes</taxon>
        <taxon>Elasmobranchii</taxon>
        <taxon>Galeomorphii</taxon>
        <taxon>Galeoidea</taxon>
        <taxon>Orectolobiformes</taxon>
        <taxon>Hemiscylliidae</taxon>
        <taxon>Chiloscyllium</taxon>
    </lineage>
</organism>
<sequence length="169" mass="17983">MGSPGQTGREWDWVGLGWVGLGWVGFGGAGRGGCAEGTVTLLQAGSATALPSHTSRNPPPPPPPPPNAGAEPVSFPWKLTGISLAVLFAVAVGISVGLHAARKQRRKRAPLWLPPGFAPRREPRNYKRREPVGEDAIGMKILNQETDCEDEEDNQNSLADGPPNHKKSK</sequence>
<keyword evidence="2" id="KW-0472">Membrane</keyword>
<feature type="compositionally biased region" description="Basic and acidic residues" evidence="1">
    <location>
        <begin position="119"/>
        <end position="132"/>
    </location>
</feature>